<evidence type="ECO:0000313" key="2">
    <source>
        <dbReference type="EMBL" id="WNH48411.1"/>
    </source>
</evidence>
<dbReference type="PANTHER" id="PTHR34700:SF4">
    <property type="entry name" value="PHAGE-LIKE ELEMENT PBSX PROTEIN XKDP"/>
    <property type="match status" value="1"/>
</dbReference>
<dbReference type="InterPro" id="IPR052196">
    <property type="entry name" value="Bact_Kbp"/>
</dbReference>
<proteinExistence type="predicted"/>
<accession>A0ABY9YC95</accession>
<dbReference type="Proteomes" id="UP001305421">
    <property type="component" value="Chromosome"/>
</dbReference>
<dbReference type="PANTHER" id="PTHR34700">
    <property type="entry name" value="POTASSIUM BINDING PROTEIN KBP"/>
    <property type="match status" value="1"/>
</dbReference>
<dbReference type="SUPFAM" id="SSF54106">
    <property type="entry name" value="LysM domain"/>
    <property type="match status" value="1"/>
</dbReference>
<dbReference type="Pfam" id="PF01476">
    <property type="entry name" value="LysM"/>
    <property type="match status" value="1"/>
</dbReference>
<dbReference type="InterPro" id="IPR018392">
    <property type="entry name" value="LysM"/>
</dbReference>
<dbReference type="InterPro" id="IPR036779">
    <property type="entry name" value="LysM_dom_sf"/>
</dbReference>
<evidence type="ECO:0000259" key="1">
    <source>
        <dbReference type="PROSITE" id="PS51782"/>
    </source>
</evidence>
<reference evidence="2 3" key="1">
    <citation type="submission" date="2022-12" db="EMBL/GenBank/DDBJ databases">
        <title>Two new species, Stenotrophomonas aracearum and Stenotrophomonas oahuensis, isolated from Anthurium (Araceae family) in Hawaii.</title>
        <authorList>
            <person name="Chunag S.C."/>
            <person name="Dobhal S."/>
            <person name="Alvarez A."/>
            <person name="Arif M."/>
        </authorList>
    </citation>
    <scope>NUCLEOTIDE SEQUENCE [LARGE SCALE GENOMIC DNA]</scope>
    <source>
        <strain evidence="2 3">A5588</strain>
    </source>
</reference>
<feature type="domain" description="LysM" evidence="1">
    <location>
        <begin position="45"/>
        <end position="94"/>
    </location>
</feature>
<dbReference type="SMART" id="SM00257">
    <property type="entry name" value="LysM"/>
    <property type="match status" value="1"/>
</dbReference>
<protein>
    <submittedName>
        <fullName evidence="2">LysM peptidoglycan-binding domain-containing protein</fullName>
    </submittedName>
</protein>
<evidence type="ECO:0000313" key="3">
    <source>
        <dbReference type="Proteomes" id="UP001305421"/>
    </source>
</evidence>
<dbReference type="CDD" id="cd00118">
    <property type="entry name" value="LysM"/>
    <property type="match status" value="1"/>
</dbReference>
<keyword evidence="3" id="KW-1185">Reference proteome</keyword>
<name>A0ABY9YC95_9GAMM</name>
<dbReference type="RefSeq" id="WP_311183003.1">
    <property type="nucleotide sequence ID" value="NZ_CP115543.1"/>
</dbReference>
<gene>
    <name evidence="2" type="ORF">PDM28_17355</name>
</gene>
<dbReference type="PROSITE" id="PS51782">
    <property type="entry name" value="LYSM"/>
    <property type="match status" value="1"/>
</dbReference>
<dbReference type="EMBL" id="CP115543">
    <property type="protein sequence ID" value="WNH48411.1"/>
    <property type="molecule type" value="Genomic_DNA"/>
</dbReference>
<dbReference type="Gene3D" id="3.10.350.10">
    <property type="entry name" value="LysM domain"/>
    <property type="match status" value="1"/>
</dbReference>
<organism evidence="2 3">
    <name type="scientific">Stenotrophomonas aracearum</name>
    <dbReference type="NCBI Taxonomy" id="3003272"/>
    <lineage>
        <taxon>Bacteria</taxon>
        <taxon>Pseudomonadati</taxon>
        <taxon>Pseudomonadota</taxon>
        <taxon>Gammaproteobacteria</taxon>
        <taxon>Lysobacterales</taxon>
        <taxon>Lysobacteraceae</taxon>
        <taxon>Stenotrophomonas</taxon>
    </lineage>
</organism>
<sequence>MSTDKKADFSGVKASVDTTAQKVEKADFSGVTASVDTTAEKVGGSTYTVQKGDSLSKIAKDELGDANAWNRIFEANRDLLDDPDKIQPGQVLKIPAKS</sequence>